<dbReference type="SUPFAM" id="SSF48403">
    <property type="entry name" value="Ankyrin repeat"/>
    <property type="match status" value="1"/>
</dbReference>
<organism evidence="1 2">
    <name type="scientific">Reticulomyxa filosa</name>
    <dbReference type="NCBI Taxonomy" id="46433"/>
    <lineage>
        <taxon>Eukaryota</taxon>
        <taxon>Sar</taxon>
        <taxon>Rhizaria</taxon>
        <taxon>Retaria</taxon>
        <taxon>Foraminifera</taxon>
        <taxon>Monothalamids</taxon>
        <taxon>Reticulomyxidae</taxon>
        <taxon>Reticulomyxa</taxon>
    </lineage>
</organism>
<dbReference type="InterPro" id="IPR036770">
    <property type="entry name" value="Ankyrin_rpt-contain_sf"/>
</dbReference>
<name>X6NXX0_RETFI</name>
<evidence type="ECO:0000313" key="1">
    <source>
        <dbReference type="EMBL" id="ETO31160.1"/>
    </source>
</evidence>
<dbReference type="Gene3D" id="1.25.40.20">
    <property type="entry name" value="Ankyrin repeat-containing domain"/>
    <property type="match status" value="1"/>
</dbReference>
<protein>
    <submittedName>
        <fullName evidence="1">Uncharacterized protein</fullName>
    </submittedName>
</protein>
<comment type="caution">
    <text evidence="1">The sequence shown here is derived from an EMBL/GenBank/DDBJ whole genome shotgun (WGS) entry which is preliminary data.</text>
</comment>
<dbReference type="EMBL" id="ASPP01005106">
    <property type="protein sequence ID" value="ETO31160.1"/>
    <property type="molecule type" value="Genomic_DNA"/>
</dbReference>
<dbReference type="AlphaFoldDB" id="X6NXX0"/>
<sequence length="143" mass="16372">MVNDVDPVTGTSALFEAIEILDHDLIDRLCDKGARTNNNDWQKLGEMLIDLTKRQQYEKISALVNLARRRPEIELDLDYRDKEMGRTVLHYTATVGRKDIAELYVQSSLNCDILAIDNEGLNAADIAKRHGHAEVEEYLRNQF</sequence>
<dbReference type="Proteomes" id="UP000023152">
    <property type="component" value="Unassembled WGS sequence"/>
</dbReference>
<gene>
    <name evidence="1" type="ORF">RFI_05959</name>
</gene>
<proteinExistence type="predicted"/>
<dbReference type="OrthoDB" id="539213at2759"/>
<reference evidence="1 2" key="1">
    <citation type="journal article" date="2013" name="Curr. Biol.">
        <title>The Genome of the Foraminiferan Reticulomyxa filosa.</title>
        <authorList>
            <person name="Glockner G."/>
            <person name="Hulsmann N."/>
            <person name="Schleicher M."/>
            <person name="Noegel A.A."/>
            <person name="Eichinger L."/>
            <person name="Gallinger C."/>
            <person name="Pawlowski J."/>
            <person name="Sierra R."/>
            <person name="Euteneuer U."/>
            <person name="Pillet L."/>
            <person name="Moustafa A."/>
            <person name="Platzer M."/>
            <person name="Groth M."/>
            <person name="Szafranski K."/>
            <person name="Schliwa M."/>
        </authorList>
    </citation>
    <scope>NUCLEOTIDE SEQUENCE [LARGE SCALE GENOMIC DNA]</scope>
</reference>
<accession>X6NXX0</accession>
<keyword evidence="2" id="KW-1185">Reference proteome</keyword>
<evidence type="ECO:0000313" key="2">
    <source>
        <dbReference type="Proteomes" id="UP000023152"/>
    </source>
</evidence>